<evidence type="ECO:0000313" key="1">
    <source>
        <dbReference type="EMBL" id="BCS89935.1"/>
    </source>
</evidence>
<dbReference type="EMBL" id="AP024485">
    <property type="protein sequence ID" value="BCS89935.1"/>
    <property type="molecule type" value="Genomic_DNA"/>
</dbReference>
<sequence>MVNLPALSTKQNMDAPVAITDPGSGDFTDSHAELGLIVGPSLVSIQRPGDERDTACLTDAHIVVGSKAIHQFPAKTRP</sequence>
<evidence type="ECO:0000313" key="2">
    <source>
        <dbReference type="Proteomes" id="UP001053296"/>
    </source>
</evidence>
<accession>A0ABM7PA45</accession>
<protein>
    <submittedName>
        <fullName evidence="1">Uncharacterized protein</fullName>
    </submittedName>
</protein>
<reference evidence="1" key="1">
    <citation type="journal article" date="2022" name="Arch. Microbiol.">
        <title>Pseudodesulfovibrio sediminis sp. nov., a mesophilic and neutrophilic sulfate-reducing bacterium isolated from sediment of a brackish lake.</title>
        <authorList>
            <person name="Takahashi A."/>
            <person name="Kojima H."/>
            <person name="Watanabe M."/>
            <person name="Fukui M."/>
        </authorList>
    </citation>
    <scope>NUCLEOTIDE SEQUENCE</scope>
    <source>
        <strain evidence="1">SF6</strain>
    </source>
</reference>
<keyword evidence="2" id="KW-1185">Reference proteome</keyword>
<name>A0ABM7PA45_9BACT</name>
<gene>
    <name evidence="1" type="ORF">PSDVSF_31770</name>
</gene>
<dbReference type="Proteomes" id="UP001053296">
    <property type="component" value="Chromosome"/>
</dbReference>
<organism evidence="1 2">
    <name type="scientific">Pseudodesulfovibrio sediminis</name>
    <dbReference type="NCBI Taxonomy" id="2810563"/>
    <lineage>
        <taxon>Bacteria</taxon>
        <taxon>Pseudomonadati</taxon>
        <taxon>Thermodesulfobacteriota</taxon>
        <taxon>Desulfovibrionia</taxon>
        <taxon>Desulfovibrionales</taxon>
        <taxon>Desulfovibrionaceae</taxon>
    </lineage>
</organism>
<proteinExistence type="predicted"/>